<evidence type="ECO:0000256" key="10">
    <source>
        <dbReference type="SAM" id="Coils"/>
    </source>
</evidence>
<dbReference type="KEGG" id="aprs:BI364_00800"/>
<keyword evidence="2 9" id="KW-0813">Transport</keyword>
<reference evidence="13" key="1">
    <citation type="submission" date="2016-09" db="EMBL/GenBank/DDBJ databases">
        <title>Acidihalobacter prosperus F5.</title>
        <authorList>
            <person name="Khaleque H.N."/>
            <person name="Ramsay J.P."/>
            <person name="Kaksonen A.H."/>
            <person name="Boxall N.J."/>
            <person name="Watkin E.L.J."/>
        </authorList>
    </citation>
    <scope>NUCLEOTIDE SEQUENCE [LARGE SCALE GENOMIC DNA]</scope>
    <source>
        <strain evidence="13">F5</strain>
    </source>
</reference>
<sequence>MFDSGFSELMLIMIVALVVVGPERLPGLVRKIGYWVGRFRRYATTVRAEIERELNADELRNMLTRQEDEIRELRDMLQDTREQMLGEVDDIAGEVRKVGESPADPAAVKRDEMPGPAPVHTLAEESEFVSAASRHDDNDAPATPVDDVEGHHEHVQPAQDRVSIETSPVDKTTHGRKSE</sequence>
<dbReference type="PRINTS" id="PR01506">
    <property type="entry name" value="TATBPROTEIN"/>
</dbReference>
<dbReference type="GO" id="GO:0008320">
    <property type="term" value="F:protein transmembrane transporter activity"/>
    <property type="evidence" value="ECO:0007669"/>
    <property type="project" value="UniProtKB-UniRule"/>
</dbReference>
<keyword evidence="3 9" id="KW-1003">Cell membrane</keyword>
<dbReference type="HAMAP" id="MF_00237">
    <property type="entry name" value="TatB"/>
    <property type="match status" value="1"/>
</dbReference>
<dbReference type="Proteomes" id="UP000095401">
    <property type="component" value="Chromosome"/>
</dbReference>
<dbReference type="AlphaFoldDB" id="A0A1D8IJV4"/>
<dbReference type="InterPro" id="IPR003369">
    <property type="entry name" value="TatA/B/E"/>
</dbReference>
<keyword evidence="4 9" id="KW-0812">Transmembrane</keyword>
<keyword evidence="8 9" id="KW-0472">Membrane</keyword>
<dbReference type="InterPro" id="IPR018448">
    <property type="entry name" value="TatB"/>
</dbReference>
<protein>
    <recommendedName>
        <fullName evidence="9">Sec-independent protein translocase protein TatB</fullName>
    </recommendedName>
</protein>
<dbReference type="GO" id="GO:0033281">
    <property type="term" value="C:TAT protein transport complex"/>
    <property type="evidence" value="ECO:0007669"/>
    <property type="project" value="UniProtKB-UniRule"/>
</dbReference>
<evidence type="ECO:0000256" key="7">
    <source>
        <dbReference type="ARBA" id="ARBA00023010"/>
    </source>
</evidence>
<organism evidence="12 13">
    <name type="scientific">Acidihalobacter yilgarnensis</name>
    <dbReference type="NCBI Taxonomy" id="2819280"/>
    <lineage>
        <taxon>Bacteria</taxon>
        <taxon>Pseudomonadati</taxon>
        <taxon>Pseudomonadota</taxon>
        <taxon>Gammaproteobacteria</taxon>
        <taxon>Chromatiales</taxon>
        <taxon>Ectothiorhodospiraceae</taxon>
        <taxon>Acidihalobacter</taxon>
    </lineage>
</organism>
<dbReference type="NCBIfam" id="TIGR01410">
    <property type="entry name" value="tatB"/>
    <property type="match status" value="1"/>
</dbReference>
<evidence type="ECO:0000256" key="3">
    <source>
        <dbReference type="ARBA" id="ARBA00022475"/>
    </source>
</evidence>
<evidence type="ECO:0000256" key="4">
    <source>
        <dbReference type="ARBA" id="ARBA00022692"/>
    </source>
</evidence>
<gene>
    <name evidence="9" type="primary">tatB</name>
    <name evidence="12" type="ORF">BI364_00800</name>
</gene>
<keyword evidence="10" id="KW-0175">Coiled coil</keyword>
<keyword evidence="7 9" id="KW-0811">Translocation</keyword>
<comment type="subunit">
    <text evidence="9">The Tat system comprises two distinct complexes: a TatABC complex, containing multiple copies of TatA, TatB and TatC subunits, and a separate TatA complex, containing only TatA subunits. Substrates initially bind to the TatABC complex, which probably triggers association of the separate TatA complex to form the active translocon.</text>
</comment>
<comment type="function">
    <text evidence="9">Part of the twin-arginine translocation (Tat) system that transports large folded proteins containing a characteristic twin-arginine motif in their signal peptide across membranes. Together with TatC, TatB is part of a receptor directly interacting with Tat signal peptides. TatB may form an oligomeric binding site that transiently accommodates folded Tat precursor proteins before their translocation.</text>
</comment>
<evidence type="ECO:0000256" key="2">
    <source>
        <dbReference type="ARBA" id="ARBA00022448"/>
    </source>
</evidence>
<evidence type="ECO:0000256" key="5">
    <source>
        <dbReference type="ARBA" id="ARBA00022927"/>
    </source>
</evidence>
<evidence type="ECO:0000256" key="6">
    <source>
        <dbReference type="ARBA" id="ARBA00022989"/>
    </source>
</evidence>
<comment type="similarity">
    <text evidence="9">Belongs to the TatB family.</text>
</comment>
<feature type="region of interest" description="Disordered" evidence="11">
    <location>
        <begin position="91"/>
        <end position="179"/>
    </location>
</feature>
<dbReference type="Pfam" id="PF02416">
    <property type="entry name" value="TatA_B_E"/>
    <property type="match status" value="1"/>
</dbReference>
<evidence type="ECO:0000256" key="1">
    <source>
        <dbReference type="ARBA" id="ARBA00004167"/>
    </source>
</evidence>
<evidence type="ECO:0000256" key="8">
    <source>
        <dbReference type="ARBA" id="ARBA00023136"/>
    </source>
</evidence>
<keyword evidence="13" id="KW-1185">Reference proteome</keyword>
<dbReference type="PANTHER" id="PTHR33162">
    <property type="entry name" value="SEC-INDEPENDENT PROTEIN TRANSLOCASE PROTEIN TATA, CHLOROPLASTIC"/>
    <property type="match status" value="1"/>
</dbReference>
<dbReference type="RefSeq" id="WP_070077136.1">
    <property type="nucleotide sequence ID" value="NZ_CP017415.1"/>
</dbReference>
<name>A0A1D8IJV4_9GAMM</name>
<accession>A0A1D8IJV4</accession>
<evidence type="ECO:0000313" key="13">
    <source>
        <dbReference type="Proteomes" id="UP000095401"/>
    </source>
</evidence>
<feature type="coiled-coil region" evidence="10">
    <location>
        <begin position="56"/>
        <end position="83"/>
    </location>
</feature>
<keyword evidence="5 9" id="KW-0653">Protein transport</keyword>
<dbReference type="Gene3D" id="1.20.5.3310">
    <property type="match status" value="1"/>
</dbReference>
<comment type="subcellular location">
    <subcellularLocation>
        <location evidence="9">Cell membrane</location>
        <topology evidence="9">Single-pass membrane protein</topology>
    </subcellularLocation>
    <subcellularLocation>
        <location evidence="1">Membrane</location>
        <topology evidence="1">Single-pass membrane protein</topology>
    </subcellularLocation>
</comment>
<evidence type="ECO:0000256" key="11">
    <source>
        <dbReference type="SAM" id="MobiDB-lite"/>
    </source>
</evidence>
<evidence type="ECO:0000256" key="9">
    <source>
        <dbReference type="HAMAP-Rule" id="MF_00237"/>
    </source>
</evidence>
<keyword evidence="6 9" id="KW-1133">Transmembrane helix</keyword>
<dbReference type="EMBL" id="CP017415">
    <property type="protein sequence ID" value="AOU96742.1"/>
    <property type="molecule type" value="Genomic_DNA"/>
</dbReference>
<evidence type="ECO:0000313" key="12">
    <source>
        <dbReference type="EMBL" id="AOU96742.1"/>
    </source>
</evidence>
<dbReference type="PANTHER" id="PTHR33162:SF1">
    <property type="entry name" value="SEC-INDEPENDENT PROTEIN TRANSLOCASE PROTEIN TATA, CHLOROPLASTIC"/>
    <property type="match status" value="1"/>
</dbReference>
<dbReference type="GO" id="GO:0043953">
    <property type="term" value="P:protein transport by the Tat complex"/>
    <property type="evidence" value="ECO:0007669"/>
    <property type="project" value="UniProtKB-UniRule"/>
</dbReference>
<proteinExistence type="inferred from homology"/>